<dbReference type="InterPro" id="IPR039261">
    <property type="entry name" value="FNR_nucleotide-bd"/>
</dbReference>
<feature type="non-terminal residue" evidence="1">
    <location>
        <position position="1"/>
    </location>
</feature>
<proteinExistence type="predicted"/>
<protein>
    <recommendedName>
        <fullName evidence="3">Ferric reductase NAD binding domain-containing protein</fullName>
    </recommendedName>
</protein>
<dbReference type="EMBL" id="ADBV01023588">
    <property type="protein sequence ID" value="EJW70091.1"/>
    <property type="molecule type" value="Genomic_DNA"/>
</dbReference>
<evidence type="ECO:0000313" key="2">
    <source>
        <dbReference type="Proteomes" id="UP000004810"/>
    </source>
</evidence>
<gene>
    <name evidence="1" type="ORF">WUBG_19001</name>
</gene>
<evidence type="ECO:0008006" key="3">
    <source>
        <dbReference type="Google" id="ProtNLM"/>
    </source>
</evidence>
<comment type="caution">
    <text evidence="1">The sequence shown here is derived from an EMBL/GenBank/DDBJ whole genome shotgun (WGS) entry which is preliminary data.</text>
</comment>
<evidence type="ECO:0000313" key="1">
    <source>
        <dbReference type="EMBL" id="EJW70091.1"/>
    </source>
</evidence>
<dbReference type="AlphaFoldDB" id="J9DKW0"/>
<accession>J9DKW0</accession>
<dbReference type="Proteomes" id="UP000004810">
    <property type="component" value="Unassembled WGS sequence"/>
</dbReference>
<organism evidence="1 2">
    <name type="scientific">Wuchereria bancrofti</name>
    <dbReference type="NCBI Taxonomy" id="6293"/>
    <lineage>
        <taxon>Eukaryota</taxon>
        <taxon>Metazoa</taxon>
        <taxon>Ecdysozoa</taxon>
        <taxon>Nematoda</taxon>
        <taxon>Chromadorea</taxon>
        <taxon>Rhabditida</taxon>
        <taxon>Spirurina</taxon>
        <taxon>Spiruromorpha</taxon>
        <taxon>Filarioidea</taxon>
        <taxon>Onchocercidae</taxon>
        <taxon>Wuchereria</taxon>
    </lineage>
</organism>
<name>J9DKW0_WUCBA</name>
<reference evidence="2" key="1">
    <citation type="submission" date="2012-08" db="EMBL/GenBank/DDBJ databases">
        <title>The Genome Sequence of Wuchereria bancrofti.</title>
        <authorList>
            <person name="Nutman T.B."/>
            <person name="Fink D.L."/>
            <person name="Russ C."/>
            <person name="Young S."/>
            <person name="Zeng Q."/>
            <person name="Koehrsen M."/>
            <person name="Alvarado L."/>
            <person name="Berlin A."/>
            <person name="Chapman S.B."/>
            <person name="Chen Z."/>
            <person name="Freedman E."/>
            <person name="Gellesch M."/>
            <person name="Goldberg J."/>
            <person name="Griggs A."/>
            <person name="Gujja S."/>
            <person name="Heilman E.R."/>
            <person name="Heiman D."/>
            <person name="Hepburn T."/>
            <person name="Howarth C."/>
            <person name="Jen D."/>
            <person name="Larson L."/>
            <person name="Lewis B."/>
            <person name="Mehta T."/>
            <person name="Park D."/>
            <person name="Pearson M."/>
            <person name="Roberts A."/>
            <person name="Saif S."/>
            <person name="Shea T."/>
            <person name="Shenoy N."/>
            <person name="Sisk P."/>
            <person name="Stolte C."/>
            <person name="Sykes S."/>
            <person name="Walk T."/>
            <person name="White J."/>
            <person name="Yandava C."/>
            <person name="Haas B."/>
            <person name="Henn M.R."/>
            <person name="Nusbaum C."/>
            <person name="Birren B."/>
        </authorList>
    </citation>
    <scope>NUCLEOTIDE SEQUENCE [LARGE SCALE GENOMIC DNA]</scope>
    <source>
        <strain evidence="2">NA</strain>
    </source>
</reference>
<sequence length="50" mass="5771">DWRNFEIAVLIGGGIGVTPFTSFGYARHIRITSGSSKFYTMWKNWTRKIC</sequence>
<dbReference type="SUPFAM" id="SSF52343">
    <property type="entry name" value="Ferredoxin reductase-like, C-terminal NADP-linked domain"/>
    <property type="match status" value="1"/>
</dbReference>